<dbReference type="Gene3D" id="1.10.510.10">
    <property type="entry name" value="Transferase(Phosphotransferase) domain 1"/>
    <property type="match status" value="1"/>
</dbReference>
<dbReference type="InterPro" id="IPR002372">
    <property type="entry name" value="PQQ_rpt_dom"/>
</dbReference>
<feature type="compositionally biased region" description="Low complexity" evidence="6">
    <location>
        <begin position="300"/>
        <end position="326"/>
    </location>
</feature>
<feature type="compositionally biased region" description="Low complexity" evidence="6">
    <location>
        <begin position="378"/>
        <end position="391"/>
    </location>
</feature>
<gene>
    <name evidence="8" type="ORF">SSP24_64720</name>
</gene>
<evidence type="ECO:0000256" key="5">
    <source>
        <dbReference type="PROSITE-ProRule" id="PRU10141"/>
    </source>
</evidence>
<evidence type="ECO:0000256" key="2">
    <source>
        <dbReference type="ARBA" id="ARBA00022741"/>
    </source>
</evidence>
<dbReference type="Pfam" id="PF00069">
    <property type="entry name" value="Pkinase"/>
    <property type="match status" value="1"/>
</dbReference>
<feature type="region of interest" description="Disordered" evidence="6">
    <location>
        <begin position="632"/>
        <end position="652"/>
    </location>
</feature>
<evidence type="ECO:0000256" key="4">
    <source>
        <dbReference type="ARBA" id="ARBA00022840"/>
    </source>
</evidence>
<dbReference type="GO" id="GO:0004674">
    <property type="term" value="F:protein serine/threonine kinase activity"/>
    <property type="evidence" value="ECO:0007669"/>
    <property type="project" value="TreeGrafter"/>
</dbReference>
<dbReference type="InterPro" id="IPR018391">
    <property type="entry name" value="PQQ_b-propeller_rpt"/>
</dbReference>
<dbReference type="CDD" id="cd14014">
    <property type="entry name" value="STKc_PknB_like"/>
    <property type="match status" value="1"/>
</dbReference>
<feature type="compositionally biased region" description="Basic and acidic residues" evidence="6">
    <location>
        <begin position="327"/>
        <end position="338"/>
    </location>
</feature>
<dbReference type="OrthoDB" id="155383at2"/>
<dbReference type="EMBL" id="BJND01000058">
    <property type="protein sequence ID" value="GEC08817.1"/>
    <property type="molecule type" value="Genomic_DNA"/>
</dbReference>
<sequence>MQPLSPDDPQTVGRYRLLARLGAGGMGVVYLGRTPGGRLVAVKLVREHFGADARYRARFRREVAAARTVTGTFTAPVLDADPDAAVPWLVMEYLPGLSLREAVDTFGALPAPALRLLAAALAEALAGIHRAGLAHRDLKPGNIMLTESGPRLIDFGIARPLDATAITLPGTFLGTPDFMSPEQASGGLAGPAGDVFSLGAVLAYTATGRPPFDAPDRAATLERVRLARADLDGIKDRGLRTLVTVCLRREPERRPTAAALLDRLGEPADSVYGTGWLPAPLAEAIDRRVARSQPEPRPATPVAEPAPEALHGETTADPDAVTADAPDTPRTEPARPPDRRKLLLAAAAVPVAVGAAVALAQTLLPDEGRPTPRPSGQASPSRSATARPPSVAVRRWRTKVLGDTRYPDLYPAGDVVLAANSGQSDVRAVDPRTGRILWTRAATTSGPADHIATSPDAVYLFDARDGDSTEEFVLRAVNPASGAVRWTSRVPNFPWGTAATASVLCVAVYDEVRALDADDGQRRWTARATGISLTARAGLAVASGERVMTGLDADSGRVRWTYEMPESPLATLVSDGMVFTSDTLGTLYAVHADNGKAAWKRSFDYRSSARHAGSGMVYVSEPDGRVRAFQARTGRQAWSRRPGQDGTSYGESQTLGVSDGTLWVQGPGQTVYALDTTDGRTLWTYGALATIGSATDHGSGALAAAGLVLLGTEGGHVEAVSPPSPTKGNTRATA</sequence>
<dbReference type="Gene3D" id="2.130.10.10">
    <property type="entry name" value="YVTN repeat-like/Quinoprotein amine dehydrogenase"/>
    <property type="match status" value="2"/>
</dbReference>
<keyword evidence="3" id="KW-0418">Kinase</keyword>
<dbReference type="SUPFAM" id="SSF56112">
    <property type="entry name" value="Protein kinase-like (PK-like)"/>
    <property type="match status" value="1"/>
</dbReference>
<dbReference type="PANTHER" id="PTHR43289:SF34">
    <property type="entry name" value="SERINE_THREONINE-PROTEIN KINASE YBDM-RELATED"/>
    <property type="match status" value="1"/>
</dbReference>
<evidence type="ECO:0000313" key="8">
    <source>
        <dbReference type="EMBL" id="GEC08817.1"/>
    </source>
</evidence>
<feature type="domain" description="Protein kinase" evidence="7">
    <location>
        <begin position="15"/>
        <end position="277"/>
    </location>
</feature>
<dbReference type="InterPro" id="IPR000719">
    <property type="entry name" value="Prot_kinase_dom"/>
</dbReference>
<dbReference type="PROSITE" id="PS00108">
    <property type="entry name" value="PROTEIN_KINASE_ST"/>
    <property type="match status" value="1"/>
</dbReference>
<dbReference type="AlphaFoldDB" id="A0A4Y3VPQ0"/>
<keyword evidence="4 5" id="KW-0067">ATP-binding</keyword>
<protein>
    <recommendedName>
        <fullName evidence="7">Protein kinase domain-containing protein</fullName>
    </recommendedName>
</protein>
<dbReference type="Gene3D" id="3.30.200.20">
    <property type="entry name" value="Phosphorylase Kinase, domain 1"/>
    <property type="match status" value="1"/>
</dbReference>
<feature type="region of interest" description="Disordered" evidence="6">
    <location>
        <begin position="290"/>
        <end position="338"/>
    </location>
</feature>
<dbReference type="PANTHER" id="PTHR43289">
    <property type="entry name" value="MITOGEN-ACTIVATED PROTEIN KINASE KINASE KINASE 20-RELATED"/>
    <property type="match status" value="1"/>
</dbReference>
<reference evidence="8 9" key="1">
    <citation type="submission" date="2019-06" db="EMBL/GenBank/DDBJ databases">
        <title>Whole genome shotgun sequence of Streptomyces spinoverrucosus NBRC 14228.</title>
        <authorList>
            <person name="Hosoyama A."/>
            <person name="Uohara A."/>
            <person name="Ohji S."/>
            <person name="Ichikawa N."/>
        </authorList>
    </citation>
    <scope>NUCLEOTIDE SEQUENCE [LARGE SCALE GENOMIC DNA]</scope>
    <source>
        <strain evidence="8 9">NBRC 14228</strain>
    </source>
</reference>
<accession>A0A4Y3VPQ0</accession>
<dbReference type="PROSITE" id="PS50011">
    <property type="entry name" value="PROTEIN_KINASE_DOM"/>
    <property type="match status" value="1"/>
</dbReference>
<dbReference type="SMART" id="SM00564">
    <property type="entry name" value="PQQ"/>
    <property type="match status" value="7"/>
</dbReference>
<dbReference type="InterPro" id="IPR017441">
    <property type="entry name" value="Protein_kinase_ATP_BS"/>
</dbReference>
<dbReference type="GO" id="GO:0005524">
    <property type="term" value="F:ATP binding"/>
    <property type="evidence" value="ECO:0007669"/>
    <property type="project" value="UniProtKB-UniRule"/>
</dbReference>
<evidence type="ECO:0000256" key="6">
    <source>
        <dbReference type="SAM" id="MobiDB-lite"/>
    </source>
</evidence>
<dbReference type="Proteomes" id="UP000317881">
    <property type="component" value="Unassembled WGS sequence"/>
</dbReference>
<evidence type="ECO:0000259" key="7">
    <source>
        <dbReference type="PROSITE" id="PS50011"/>
    </source>
</evidence>
<keyword evidence="2 5" id="KW-0547">Nucleotide-binding</keyword>
<keyword evidence="1" id="KW-0808">Transferase</keyword>
<evidence type="ECO:0000256" key="1">
    <source>
        <dbReference type="ARBA" id="ARBA00022679"/>
    </source>
</evidence>
<feature type="binding site" evidence="5">
    <location>
        <position position="43"/>
    </location>
    <ligand>
        <name>ATP</name>
        <dbReference type="ChEBI" id="CHEBI:30616"/>
    </ligand>
</feature>
<comment type="caution">
    <text evidence="8">The sequence shown here is derived from an EMBL/GenBank/DDBJ whole genome shotgun (WGS) entry which is preliminary data.</text>
</comment>
<dbReference type="SMART" id="SM00220">
    <property type="entry name" value="S_TKc"/>
    <property type="match status" value="1"/>
</dbReference>
<name>A0A4Y3VPQ0_9ACTN</name>
<dbReference type="SUPFAM" id="SSF50998">
    <property type="entry name" value="Quinoprotein alcohol dehydrogenase-like"/>
    <property type="match status" value="2"/>
</dbReference>
<dbReference type="InterPro" id="IPR011009">
    <property type="entry name" value="Kinase-like_dom_sf"/>
</dbReference>
<organism evidence="8 9">
    <name type="scientific">Streptomyces spinoverrucosus</name>
    <dbReference type="NCBI Taxonomy" id="284043"/>
    <lineage>
        <taxon>Bacteria</taxon>
        <taxon>Bacillati</taxon>
        <taxon>Actinomycetota</taxon>
        <taxon>Actinomycetes</taxon>
        <taxon>Kitasatosporales</taxon>
        <taxon>Streptomycetaceae</taxon>
        <taxon>Streptomyces</taxon>
    </lineage>
</organism>
<evidence type="ECO:0000256" key="3">
    <source>
        <dbReference type="ARBA" id="ARBA00022777"/>
    </source>
</evidence>
<dbReference type="PROSITE" id="PS00107">
    <property type="entry name" value="PROTEIN_KINASE_ATP"/>
    <property type="match status" value="1"/>
</dbReference>
<proteinExistence type="predicted"/>
<dbReference type="InterPro" id="IPR008271">
    <property type="entry name" value="Ser/Thr_kinase_AS"/>
</dbReference>
<dbReference type="InterPro" id="IPR011047">
    <property type="entry name" value="Quinoprotein_ADH-like_sf"/>
</dbReference>
<evidence type="ECO:0000313" key="9">
    <source>
        <dbReference type="Proteomes" id="UP000317881"/>
    </source>
</evidence>
<feature type="region of interest" description="Disordered" evidence="6">
    <location>
        <begin position="364"/>
        <end position="391"/>
    </location>
</feature>
<dbReference type="RefSeq" id="WP_141313511.1">
    <property type="nucleotide sequence ID" value="NZ_BJND01000058.1"/>
</dbReference>
<dbReference type="Pfam" id="PF13360">
    <property type="entry name" value="PQQ_2"/>
    <property type="match status" value="2"/>
</dbReference>
<keyword evidence="9" id="KW-1185">Reference proteome</keyword>
<dbReference type="InterPro" id="IPR015943">
    <property type="entry name" value="WD40/YVTN_repeat-like_dom_sf"/>
</dbReference>